<dbReference type="HAMAP" id="MF_00139">
    <property type="entry name" value="PurH"/>
    <property type="match status" value="1"/>
</dbReference>
<dbReference type="InterPro" id="IPR036914">
    <property type="entry name" value="MGS-like_dom_sf"/>
</dbReference>
<evidence type="ECO:0000256" key="7">
    <source>
        <dbReference type="ARBA" id="ARBA00022801"/>
    </source>
</evidence>
<dbReference type="Pfam" id="PF02142">
    <property type="entry name" value="MGS"/>
    <property type="match status" value="1"/>
</dbReference>
<dbReference type="Proteomes" id="UP000568050">
    <property type="component" value="Unassembled WGS sequence"/>
</dbReference>
<keyword evidence="5 11" id="KW-0808">Transferase</keyword>
<dbReference type="InterPro" id="IPR002376">
    <property type="entry name" value="Formyl_transf_N"/>
</dbReference>
<dbReference type="SMART" id="SM00851">
    <property type="entry name" value="MGS"/>
    <property type="match status" value="1"/>
</dbReference>
<evidence type="ECO:0000256" key="5">
    <source>
        <dbReference type="ARBA" id="ARBA00022679"/>
    </source>
</evidence>
<evidence type="ECO:0000256" key="3">
    <source>
        <dbReference type="ARBA" id="ARBA00005054"/>
    </source>
</evidence>
<dbReference type="GO" id="GO:0006189">
    <property type="term" value="P:'de novo' IMP biosynthetic process"/>
    <property type="evidence" value="ECO:0007669"/>
    <property type="project" value="UniProtKB-UniRule"/>
</dbReference>
<dbReference type="NCBIfam" id="NF002049">
    <property type="entry name" value="PRK00881.1"/>
    <property type="match status" value="1"/>
</dbReference>
<evidence type="ECO:0000256" key="10">
    <source>
        <dbReference type="ARBA" id="ARBA00050687"/>
    </source>
</evidence>
<dbReference type="Pfam" id="PF01808">
    <property type="entry name" value="AICARFT_IMPCHas"/>
    <property type="match status" value="2"/>
</dbReference>
<dbReference type="InterPro" id="IPR002695">
    <property type="entry name" value="PurH-like"/>
</dbReference>
<feature type="binding site" evidence="12">
    <location>
        <position position="120"/>
    </location>
    <ligand>
        <name>(6R)-10-formyltetrahydrofolate</name>
        <dbReference type="ChEBI" id="CHEBI:195366"/>
    </ligand>
</feature>
<feature type="binding site" evidence="12">
    <location>
        <position position="78"/>
    </location>
    <ligand>
        <name>(6R)-10-formyltetrahydrofolate</name>
        <dbReference type="ChEBI" id="CHEBI:195366"/>
    </ligand>
</feature>
<comment type="domain">
    <text evidence="11">The IMP cyclohydrolase activity resides in the N-terminal region.</text>
</comment>
<dbReference type="SUPFAM" id="SSF53328">
    <property type="entry name" value="Formyltransferase"/>
    <property type="match status" value="1"/>
</dbReference>
<dbReference type="GO" id="GO:0004643">
    <property type="term" value="F:phosphoribosylaminoimidazolecarboxamide formyltransferase activity"/>
    <property type="evidence" value="ECO:0007669"/>
    <property type="project" value="UniProtKB-UniRule"/>
</dbReference>
<keyword evidence="15" id="KW-1185">Reference proteome</keyword>
<accession>A0A839QYF3</accession>
<comment type="pathway">
    <text evidence="1 11">Purine metabolism; IMP biosynthesis via de novo pathway; IMP from 5-formamido-1-(5-phospho-D-ribosyl)imidazole-4-carboxamide: step 1/1.</text>
</comment>
<keyword evidence="6 11" id="KW-0658">Purine biosynthesis</keyword>
<name>A0A839QYF3_9MICO</name>
<reference evidence="14 15" key="1">
    <citation type="submission" date="2020-08" db="EMBL/GenBank/DDBJ databases">
        <title>Sequencing the genomes of 1000 actinobacteria strains.</title>
        <authorList>
            <person name="Klenk H.-P."/>
        </authorList>
    </citation>
    <scope>NUCLEOTIDE SEQUENCE [LARGE SCALE GENOMIC DNA]</scope>
    <source>
        <strain evidence="14 15">DSM 23040</strain>
    </source>
</reference>
<feature type="active site" description="Proton donor" evidence="12">
    <location>
        <position position="122"/>
    </location>
</feature>
<comment type="caution">
    <text evidence="14">The sequence shown here is derived from an EMBL/GenBank/DDBJ whole genome shotgun (WGS) entry which is preliminary data.</text>
</comment>
<comment type="similarity">
    <text evidence="12">Belongs to the GART family.</text>
</comment>
<keyword evidence="7 11" id="KW-0378">Hydrolase</keyword>
<dbReference type="CDD" id="cd08645">
    <property type="entry name" value="FMT_core_GART"/>
    <property type="match status" value="1"/>
</dbReference>
<comment type="pathway">
    <text evidence="3 12">Purine metabolism; IMP biosynthesis via de novo pathway; N(2)-formyl-N(1)-(5-phospho-D-ribosyl)glycinamide from N(1)-(5-phospho-D-ribosyl)glycinamide (10-formyl THF route): step 1/1.</text>
</comment>
<dbReference type="UniPathway" id="UPA00074">
    <property type="reaction ID" value="UER00126"/>
</dbReference>
<evidence type="ECO:0000256" key="4">
    <source>
        <dbReference type="ARBA" id="ARBA00007667"/>
    </source>
</evidence>
<dbReference type="NCBIfam" id="TIGR00639">
    <property type="entry name" value="PurN"/>
    <property type="match status" value="1"/>
</dbReference>
<dbReference type="EC" id="2.1.2.3" evidence="11"/>
<dbReference type="PROSITE" id="PS00373">
    <property type="entry name" value="GART"/>
    <property type="match status" value="1"/>
</dbReference>
<comment type="catalytic activity">
    <reaction evidence="9 11">
        <text>(6R)-10-formyltetrahydrofolate + 5-amino-1-(5-phospho-beta-D-ribosyl)imidazole-4-carboxamide = 5-formamido-1-(5-phospho-D-ribosyl)imidazole-4-carboxamide + (6S)-5,6,7,8-tetrahydrofolate</text>
        <dbReference type="Rhea" id="RHEA:22192"/>
        <dbReference type="ChEBI" id="CHEBI:57453"/>
        <dbReference type="ChEBI" id="CHEBI:58467"/>
        <dbReference type="ChEBI" id="CHEBI:58475"/>
        <dbReference type="ChEBI" id="CHEBI:195366"/>
        <dbReference type="EC" id="2.1.2.3"/>
    </reaction>
</comment>
<evidence type="ECO:0000256" key="11">
    <source>
        <dbReference type="HAMAP-Rule" id="MF_00139"/>
    </source>
</evidence>
<gene>
    <name evidence="11" type="primary">purH</name>
    <name evidence="12" type="synonym">purN</name>
    <name evidence="14" type="ORF">FHX50_001264</name>
</gene>
<dbReference type="PANTHER" id="PTHR11692">
    <property type="entry name" value="BIFUNCTIONAL PURINE BIOSYNTHESIS PROTEIN PURH"/>
    <property type="match status" value="1"/>
</dbReference>
<dbReference type="Gene3D" id="3.40.50.170">
    <property type="entry name" value="Formyl transferase, N-terminal domain"/>
    <property type="match status" value="1"/>
</dbReference>
<feature type="site" description="Raises pKa of active site His" evidence="12">
    <location>
        <position position="158"/>
    </location>
</feature>
<evidence type="ECO:0000313" key="15">
    <source>
        <dbReference type="Proteomes" id="UP000568050"/>
    </source>
</evidence>
<dbReference type="PROSITE" id="PS51855">
    <property type="entry name" value="MGS"/>
    <property type="match status" value="1"/>
</dbReference>
<dbReference type="SUPFAM" id="SSF52335">
    <property type="entry name" value="Methylglyoxal synthase-like"/>
    <property type="match status" value="1"/>
</dbReference>
<feature type="binding site" evidence="12">
    <location>
        <begin position="25"/>
        <end position="27"/>
    </location>
    <ligand>
        <name>N(1)-(5-phospho-beta-D-ribosyl)glycinamide</name>
        <dbReference type="ChEBI" id="CHEBI:143788"/>
    </ligand>
</feature>
<dbReference type="InterPro" id="IPR004607">
    <property type="entry name" value="GART"/>
</dbReference>
<comment type="similarity">
    <text evidence="4 11">Belongs to the PurH family.</text>
</comment>
<dbReference type="InterPro" id="IPR024051">
    <property type="entry name" value="AICAR_Tfase_dup_dom_sf"/>
</dbReference>
<keyword evidence="8 11" id="KW-0511">Multifunctional enzyme</keyword>
<evidence type="ECO:0000256" key="1">
    <source>
        <dbReference type="ARBA" id="ARBA00004844"/>
    </source>
</evidence>
<evidence type="ECO:0000256" key="2">
    <source>
        <dbReference type="ARBA" id="ARBA00004954"/>
    </source>
</evidence>
<dbReference type="EMBL" id="JACHWP010000002">
    <property type="protein sequence ID" value="MBB3022981.1"/>
    <property type="molecule type" value="Genomic_DNA"/>
</dbReference>
<dbReference type="PANTHER" id="PTHR11692:SF0">
    <property type="entry name" value="BIFUNCTIONAL PURINE BIOSYNTHESIS PROTEIN ATIC"/>
    <property type="match status" value="1"/>
</dbReference>
<organism evidence="14 15">
    <name type="scientific">Helcobacillus massiliensis</name>
    <dbReference type="NCBI Taxonomy" id="521392"/>
    <lineage>
        <taxon>Bacteria</taxon>
        <taxon>Bacillati</taxon>
        <taxon>Actinomycetota</taxon>
        <taxon>Actinomycetes</taxon>
        <taxon>Micrococcales</taxon>
        <taxon>Dermabacteraceae</taxon>
        <taxon>Helcobacillus</taxon>
    </lineage>
</organism>
<comment type="catalytic activity">
    <reaction evidence="10 11">
        <text>IMP + H2O = 5-formamido-1-(5-phospho-D-ribosyl)imidazole-4-carboxamide</text>
        <dbReference type="Rhea" id="RHEA:18445"/>
        <dbReference type="ChEBI" id="CHEBI:15377"/>
        <dbReference type="ChEBI" id="CHEBI:58053"/>
        <dbReference type="ChEBI" id="CHEBI:58467"/>
        <dbReference type="EC" id="3.5.4.10"/>
    </reaction>
</comment>
<dbReference type="InterPro" id="IPR016193">
    <property type="entry name" value="Cytidine_deaminase-like"/>
</dbReference>
<sequence>MPHENTASASPAGPARLVVLISGTGSNLAAVLAAIEQGTLTGAQVVAVIADVDAAGLDHARSCSIPTAVVRLADHEDRAAWDRALADEVASHAPDLIVLAGFMRLLGAPMLERFGGRIINTHPALLPSFPGAHGVRDALAYGVKVTGATVIEVDAGIDTGRILDQRPVLIEPGDTEDTLHERIKEVERVMIVDVIRDLLQAAPVGPPTTTLEADRNTAEVTTQRAIKRALISVFDKTGLEDLARALHGAGTEIVSTGSTAQAIRDAGLPVTDVADVTGFPEILDGRVKTLHPVVHGGLLADRTKESHEAALQEHGIAPFDLVVVNLYPFEQTVADGGAFEEIIEKIDIGGPAMVRSAAKNFSTCAVVVEQKDYALAADAAGRGGFTRAERYALSAVAFARIAMYDAAIDDWTQQQLADLGDELAGTELDLATISERYAPDSDGEDCDCCADGHDDALDGEVEEVSIFDMPAEQMEEIGMRALRYGENPHQRALLDTAGEDGSLASAEVLHGKEMSYNNYVDADAAIRAAFDFDQPAVAVIKHNNPCGVAVADDGEDIAIAHRKAHATDPVSAFGGVIAANRPVTVAMANQVAEVFTEVLVAPGYEDGALEILTRKKNIRLLEIDGQNSELGETRDIWGGTLIQEKDRFQADGDDPASWQLVAGDAADDATLADLAFAWRAVRAPKSNAILLAKDGGAVGIGMGQVNRVDSCRLAVERANTLADGEERARGSVCASDAFFPFADGPQQLIDAGITAIVQPGGSVRDQEVIDACTKAGVTMYVTGTRHFAH</sequence>
<evidence type="ECO:0000313" key="14">
    <source>
        <dbReference type="EMBL" id="MBB3022981.1"/>
    </source>
</evidence>
<dbReference type="InterPro" id="IPR001555">
    <property type="entry name" value="GART_AS"/>
</dbReference>
<comment type="function">
    <text evidence="12">Catalyzes the transfer of a formyl group from 10-formyltetrahydrofolate to 5-phospho-ribosyl-glycinamide (GAR), producing 5-phospho-ribosyl-N-formylglycinamide (FGAR) and tetrahydrofolate.</text>
</comment>
<dbReference type="GO" id="GO:0003937">
    <property type="term" value="F:IMP cyclohydrolase activity"/>
    <property type="evidence" value="ECO:0007669"/>
    <property type="project" value="UniProtKB-UniRule"/>
</dbReference>
<dbReference type="GO" id="GO:0004644">
    <property type="term" value="F:phosphoribosylglycinamide formyltransferase activity"/>
    <property type="evidence" value="ECO:0007669"/>
    <property type="project" value="UniProtKB-UniRule"/>
</dbReference>
<evidence type="ECO:0000256" key="8">
    <source>
        <dbReference type="ARBA" id="ARBA00023268"/>
    </source>
</evidence>
<evidence type="ECO:0000256" key="6">
    <source>
        <dbReference type="ARBA" id="ARBA00022755"/>
    </source>
</evidence>
<protein>
    <recommendedName>
        <fullName evidence="11">Bifunctional purine biosynthesis protein PurH</fullName>
    </recommendedName>
    <domain>
        <recommendedName>
            <fullName evidence="11">Phosphoribosylaminoimidazolecarboxamide formyltransferase</fullName>
            <ecNumber evidence="11">2.1.2.3</ecNumber>
        </recommendedName>
        <alternativeName>
            <fullName evidence="11">AICAR transformylase</fullName>
        </alternativeName>
    </domain>
    <domain>
        <recommendedName>
            <fullName evidence="11">IMP cyclohydrolase</fullName>
            <ecNumber evidence="11">3.5.4.10</ecNumber>
        </recommendedName>
        <alternativeName>
            <fullName evidence="11">ATIC</fullName>
        </alternativeName>
        <alternativeName>
            <fullName evidence="11">IMP synthase</fullName>
        </alternativeName>
        <alternativeName>
            <fullName evidence="11">Inosinicase</fullName>
        </alternativeName>
    </domain>
</protein>
<dbReference type="SMART" id="SM00798">
    <property type="entry name" value="AICARFT_IMPCHas"/>
    <property type="match status" value="1"/>
</dbReference>
<feature type="domain" description="MGS-like" evidence="13">
    <location>
        <begin position="221"/>
        <end position="368"/>
    </location>
</feature>
<dbReference type="Gene3D" id="3.40.50.1380">
    <property type="entry name" value="Methylglyoxal synthase-like domain"/>
    <property type="match status" value="1"/>
</dbReference>
<dbReference type="InterPro" id="IPR011607">
    <property type="entry name" value="MGS-like_dom"/>
</dbReference>
<dbReference type="FunFam" id="3.40.50.1380:FF:000001">
    <property type="entry name" value="Bifunctional purine biosynthesis protein PurH"/>
    <property type="match status" value="1"/>
</dbReference>
<dbReference type="AlphaFoldDB" id="A0A839QYF3"/>
<dbReference type="Pfam" id="PF00551">
    <property type="entry name" value="Formyl_trans_N"/>
    <property type="match status" value="1"/>
</dbReference>
<comment type="catalytic activity">
    <reaction evidence="12">
        <text>N(1)-(5-phospho-beta-D-ribosyl)glycinamide + (6R)-10-formyltetrahydrofolate = N(2)-formyl-N(1)-(5-phospho-beta-D-ribosyl)glycinamide + (6S)-5,6,7,8-tetrahydrofolate + H(+)</text>
        <dbReference type="Rhea" id="RHEA:15053"/>
        <dbReference type="ChEBI" id="CHEBI:15378"/>
        <dbReference type="ChEBI" id="CHEBI:57453"/>
        <dbReference type="ChEBI" id="CHEBI:143788"/>
        <dbReference type="ChEBI" id="CHEBI:147286"/>
        <dbReference type="ChEBI" id="CHEBI:195366"/>
        <dbReference type="EC" id="2.1.2.2"/>
    </reaction>
</comment>
<dbReference type="InterPro" id="IPR036477">
    <property type="entry name" value="Formyl_transf_N_sf"/>
</dbReference>
<dbReference type="FunFam" id="3.40.140.20:FF:000001">
    <property type="entry name" value="Bifunctional purine biosynthesis protein PurH"/>
    <property type="match status" value="1"/>
</dbReference>
<dbReference type="CDD" id="cd01421">
    <property type="entry name" value="IMPCH"/>
    <property type="match status" value="1"/>
</dbReference>
<dbReference type="HAMAP" id="MF_01930">
    <property type="entry name" value="PurN"/>
    <property type="match status" value="1"/>
</dbReference>
<evidence type="ECO:0000256" key="12">
    <source>
        <dbReference type="HAMAP-Rule" id="MF_01930"/>
    </source>
</evidence>
<dbReference type="Gene3D" id="3.40.140.20">
    <property type="match status" value="2"/>
</dbReference>
<evidence type="ECO:0000259" key="13">
    <source>
        <dbReference type="PROSITE" id="PS51855"/>
    </source>
</evidence>
<dbReference type="SUPFAM" id="SSF53927">
    <property type="entry name" value="Cytidine deaminase-like"/>
    <property type="match status" value="1"/>
</dbReference>
<evidence type="ECO:0000256" key="9">
    <source>
        <dbReference type="ARBA" id="ARBA00050488"/>
    </source>
</evidence>
<feature type="binding site" evidence="12">
    <location>
        <begin position="103"/>
        <end position="106"/>
    </location>
    <ligand>
        <name>(6R)-10-formyltetrahydrofolate</name>
        <dbReference type="ChEBI" id="CHEBI:195366"/>
    </ligand>
</feature>
<comment type="pathway">
    <text evidence="2 11">Purine metabolism; IMP biosynthesis via de novo pathway; 5-formamido-1-(5-phospho-D-ribosyl)imidazole-4-carboxamide from 5-amino-1-(5-phospho-D-ribosyl)imidazole-4-carboxamide (10-formyl THF route): step 1/1.</text>
</comment>
<proteinExistence type="inferred from homology"/>
<dbReference type="GO" id="GO:0005829">
    <property type="term" value="C:cytosol"/>
    <property type="evidence" value="ECO:0007669"/>
    <property type="project" value="TreeGrafter"/>
</dbReference>
<dbReference type="EC" id="3.5.4.10" evidence="11"/>